<dbReference type="InterPro" id="IPR036680">
    <property type="entry name" value="SPOR-like_sf"/>
</dbReference>
<organism evidence="2 3">
    <name type="scientific">Thermomonas carbonis</name>
    <dbReference type="NCBI Taxonomy" id="1463158"/>
    <lineage>
        <taxon>Bacteria</taxon>
        <taxon>Pseudomonadati</taxon>
        <taxon>Pseudomonadota</taxon>
        <taxon>Gammaproteobacteria</taxon>
        <taxon>Lysobacterales</taxon>
        <taxon>Lysobacteraceae</taxon>
        <taxon>Thermomonas</taxon>
    </lineage>
</organism>
<dbReference type="KEGG" id="tcn:H9L16_07200"/>
<dbReference type="AlphaFoldDB" id="A0A7G9SU06"/>
<proteinExistence type="predicted"/>
<accession>A0A7G9SU06</accession>
<dbReference type="EMBL" id="CP060719">
    <property type="protein sequence ID" value="QNN71331.1"/>
    <property type="molecule type" value="Genomic_DNA"/>
</dbReference>
<sequence>MLLRATLVILFMLNLGAAAWWVLRPSVVDAGAAQATAAGAPGLRLVNEPLVAAMPILAQSQPVAPAPTTSPVAGVPPAESATSTATVCLRFGPFADATARDAARNALTAAGVSAVTRDSPARSARGWKVAMPPLASREDAVAMAERIKAAGISDLYVMNEGADANSIALGRFGSEDAARRREAEVRGKGFAAQATPLGDTPSQAWLDARLPTAISPASLAAVAPSRGIDCATLR</sequence>
<gene>
    <name evidence="2" type="ORF">H9L16_07200</name>
</gene>
<dbReference type="SUPFAM" id="SSF110997">
    <property type="entry name" value="Sporulation related repeat"/>
    <property type="match status" value="1"/>
</dbReference>
<dbReference type="Pfam" id="PF05036">
    <property type="entry name" value="SPOR"/>
    <property type="match status" value="1"/>
</dbReference>
<evidence type="ECO:0000313" key="3">
    <source>
        <dbReference type="Proteomes" id="UP000515804"/>
    </source>
</evidence>
<dbReference type="InterPro" id="IPR007730">
    <property type="entry name" value="SPOR-like_dom"/>
</dbReference>
<name>A0A7G9SU06_9GAMM</name>
<dbReference type="GO" id="GO:0042834">
    <property type="term" value="F:peptidoglycan binding"/>
    <property type="evidence" value="ECO:0007669"/>
    <property type="project" value="InterPro"/>
</dbReference>
<keyword evidence="3" id="KW-1185">Reference proteome</keyword>
<dbReference type="PROSITE" id="PS51724">
    <property type="entry name" value="SPOR"/>
    <property type="match status" value="1"/>
</dbReference>
<feature type="domain" description="SPOR" evidence="1">
    <location>
        <begin position="81"/>
        <end position="160"/>
    </location>
</feature>
<protein>
    <submittedName>
        <fullName evidence="2">SPOR domain-containing protein</fullName>
    </submittedName>
</protein>
<evidence type="ECO:0000259" key="1">
    <source>
        <dbReference type="PROSITE" id="PS51724"/>
    </source>
</evidence>
<dbReference type="Proteomes" id="UP000515804">
    <property type="component" value="Chromosome"/>
</dbReference>
<evidence type="ECO:0000313" key="2">
    <source>
        <dbReference type="EMBL" id="QNN71331.1"/>
    </source>
</evidence>
<dbReference type="RefSeq" id="WP_187553844.1">
    <property type="nucleotide sequence ID" value="NZ_BMZL01000002.1"/>
</dbReference>
<reference evidence="2 3" key="1">
    <citation type="submission" date="2020-08" db="EMBL/GenBank/DDBJ databases">
        <title>Genome sequence of Thermomonas carbonis KCTC 42013T.</title>
        <authorList>
            <person name="Hyun D.-W."/>
            <person name="Bae J.-W."/>
        </authorList>
    </citation>
    <scope>NUCLEOTIDE SEQUENCE [LARGE SCALE GENOMIC DNA]</scope>
    <source>
        <strain evidence="2 3">KCTC 42013</strain>
    </source>
</reference>